<evidence type="ECO:0008006" key="4">
    <source>
        <dbReference type="Google" id="ProtNLM"/>
    </source>
</evidence>
<dbReference type="EMBL" id="BAAAHD010000001">
    <property type="protein sequence ID" value="GAA0544042.1"/>
    <property type="molecule type" value="Genomic_DNA"/>
</dbReference>
<evidence type="ECO:0000256" key="1">
    <source>
        <dbReference type="SAM" id="MobiDB-lite"/>
    </source>
</evidence>
<feature type="compositionally biased region" description="Basic and acidic residues" evidence="1">
    <location>
        <begin position="470"/>
        <end position="482"/>
    </location>
</feature>
<keyword evidence="3" id="KW-1185">Reference proteome</keyword>
<dbReference type="Proteomes" id="UP001501427">
    <property type="component" value="Unassembled WGS sequence"/>
</dbReference>
<protein>
    <recommendedName>
        <fullName evidence="4">Type I-B CRISPR-associated protein Cas8b1/Cst1</fullName>
    </recommendedName>
</protein>
<reference evidence="3" key="1">
    <citation type="journal article" date="2019" name="Int. J. Syst. Evol. Microbiol.">
        <title>The Global Catalogue of Microorganisms (GCM) 10K type strain sequencing project: providing services to taxonomists for standard genome sequencing and annotation.</title>
        <authorList>
            <consortium name="The Broad Institute Genomics Platform"/>
            <consortium name="The Broad Institute Genome Sequencing Center for Infectious Disease"/>
            <person name="Wu L."/>
            <person name="Ma J."/>
        </authorList>
    </citation>
    <scope>NUCLEOTIDE SEQUENCE [LARGE SCALE GENOMIC DNA]</scope>
    <source>
        <strain evidence="3">JCM 10667</strain>
    </source>
</reference>
<sequence>MHESISAALQPGKVQGSRPKVALANDSADPRSVVLTASPLQRVGAFALAAFARAEHPQDVAGESLIAVIDLMTSHLLETAHVAKAADPGGFWLGASYLLWPNSKLNPTARGKQSPSERGRLIREWRSRPDPAEWPGVPCAYCGRSACGWYGKVDIPLGASVAHRNTTAPGHEGTPLCFPCVASLWAFPYGASLSGGRAALMHSWDDVFLAKMTRDTVDQTLRHAAAGPSQKAKPKPYARELWVLQAVRAYSRRITSGVELIVLSNSNKEQLLATQELSQPIAEWLRSTNKIPERRTGYPALVATQETKQVPGEAYLAKRAFTRPAQVLDFAIGHVLGRISAAVLIPAEASVLAPLLYSYCREVLTMDDKDVERIKELAGRLAALLGQDSRPGPFRDFIRANSKGGNLYGWFRSKGVDWLLFPRPDGTAPVLLPVQDYRLLFEDERSWSWRRLLVFAVLEALAEAGWEPKGSQEELQEIKDLADAAGSGQEEGAEQ</sequence>
<evidence type="ECO:0000313" key="3">
    <source>
        <dbReference type="Proteomes" id="UP001501427"/>
    </source>
</evidence>
<accession>A0ABP3NGT2</accession>
<evidence type="ECO:0000313" key="2">
    <source>
        <dbReference type="EMBL" id="GAA0544042.1"/>
    </source>
</evidence>
<gene>
    <name evidence="2" type="ORF">GCM10009546_02600</name>
</gene>
<organism evidence="2 3">
    <name type="scientific">Actinomadura livida</name>
    <dbReference type="NCBI Taxonomy" id="79909"/>
    <lineage>
        <taxon>Bacteria</taxon>
        <taxon>Bacillati</taxon>
        <taxon>Actinomycetota</taxon>
        <taxon>Actinomycetes</taxon>
        <taxon>Streptosporangiales</taxon>
        <taxon>Thermomonosporaceae</taxon>
        <taxon>Actinomadura</taxon>
    </lineage>
</organism>
<proteinExistence type="predicted"/>
<feature type="region of interest" description="Disordered" evidence="1">
    <location>
        <begin position="467"/>
        <end position="495"/>
    </location>
</feature>
<feature type="region of interest" description="Disordered" evidence="1">
    <location>
        <begin position="1"/>
        <end position="25"/>
    </location>
</feature>
<name>A0ABP3NGT2_9ACTN</name>
<comment type="caution">
    <text evidence="2">The sequence shown here is derived from an EMBL/GenBank/DDBJ whole genome shotgun (WGS) entry which is preliminary data.</text>
</comment>